<keyword evidence="10" id="KW-1185">Reference proteome</keyword>
<dbReference type="InterPro" id="IPR020846">
    <property type="entry name" value="MFS_dom"/>
</dbReference>
<dbReference type="SUPFAM" id="SSF103473">
    <property type="entry name" value="MFS general substrate transporter"/>
    <property type="match status" value="1"/>
</dbReference>
<dbReference type="Proteomes" id="UP000608890">
    <property type="component" value="Unassembled WGS sequence"/>
</dbReference>
<evidence type="ECO:0000256" key="7">
    <source>
        <dbReference type="SAM" id="Phobius"/>
    </source>
</evidence>
<dbReference type="InterPro" id="IPR036259">
    <property type="entry name" value="MFS_trans_sf"/>
</dbReference>
<evidence type="ECO:0000256" key="2">
    <source>
        <dbReference type="ARBA" id="ARBA00022448"/>
    </source>
</evidence>
<keyword evidence="4 7" id="KW-0812">Transmembrane</keyword>
<protein>
    <submittedName>
        <fullName evidence="9">MFS transporter</fullName>
    </submittedName>
</protein>
<dbReference type="GO" id="GO:0022857">
    <property type="term" value="F:transmembrane transporter activity"/>
    <property type="evidence" value="ECO:0007669"/>
    <property type="project" value="InterPro"/>
</dbReference>
<comment type="caution">
    <text evidence="9">The sequence shown here is derived from an EMBL/GenBank/DDBJ whole genome shotgun (WGS) entry which is preliminary data.</text>
</comment>
<feature type="domain" description="Major facilitator superfamily (MFS) profile" evidence="8">
    <location>
        <begin position="16"/>
        <end position="406"/>
    </location>
</feature>
<name>A0A917TRD0_9ACTN</name>
<evidence type="ECO:0000259" key="8">
    <source>
        <dbReference type="PROSITE" id="PS50850"/>
    </source>
</evidence>
<dbReference type="EMBL" id="BMNB01000006">
    <property type="protein sequence ID" value="GGM33505.1"/>
    <property type="molecule type" value="Genomic_DNA"/>
</dbReference>
<feature type="transmembrane region" description="Helical" evidence="7">
    <location>
        <begin position="229"/>
        <end position="253"/>
    </location>
</feature>
<dbReference type="PROSITE" id="PS50850">
    <property type="entry name" value="MFS"/>
    <property type="match status" value="1"/>
</dbReference>
<dbReference type="InterPro" id="IPR010290">
    <property type="entry name" value="TM_effector"/>
</dbReference>
<evidence type="ECO:0000313" key="9">
    <source>
        <dbReference type="EMBL" id="GGM33505.1"/>
    </source>
</evidence>
<keyword evidence="5 7" id="KW-1133">Transmembrane helix</keyword>
<reference evidence="9" key="2">
    <citation type="submission" date="2020-09" db="EMBL/GenBank/DDBJ databases">
        <authorList>
            <person name="Sun Q."/>
            <person name="Zhou Y."/>
        </authorList>
    </citation>
    <scope>NUCLEOTIDE SEQUENCE</scope>
    <source>
        <strain evidence="9">CGMCC 4.7312</strain>
    </source>
</reference>
<comment type="subcellular location">
    <subcellularLocation>
        <location evidence="1">Cell membrane</location>
        <topology evidence="1">Multi-pass membrane protein</topology>
    </subcellularLocation>
</comment>
<evidence type="ECO:0000256" key="4">
    <source>
        <dbReference type="ARBA" id="ARBA00022692"/>
    </source>
</evidence>
<dbReference type="PANTHER" id="PTHR23513:SF11">
    <property type="entry name" value="STAPHYLOFERRIN A TRANSPORTER"/>
    <property type="match status" value="1"/>
</dbReference>
<organism evidence="9 10">
    <name type="scientific">Micromonospora sonchi</name>
    <dbReference type="NCBI Taxonomy" id="1763543"/>
    <lineage>
        <taxon>Bacteria</taxon>
        <taxon>Bacillati</taxon>
        <taxon>Actinomycetota</taxon>
        <taxon>Actinomycetes</taxon>
        <taxon>Micromonosporales</taxon>
        <taxon>Micromonosporaceae</taxon>
        <taxon>Micromonospora</taxon>
    </lineage>
</organism>
<keyword evidence="3" id="KW-1003">Cell membrane</keyword>
<dbReference type="Pfam" id="PF05977">
    <property type="entry name" value="MFS_3"/>
    <property type="match status" value="1"/>
</dbReference>
<keyword evidence="6 7" id="KW-0472">Membrane</keyword>
<feature type="transmembrane region" description="Helical" evidence="7">
    <location>
        <begin position="25"/>
        <end position="43"/>
    </location>
</feature>
<feature type="transmembrane region" description="Helical" evidence="7">
    <location>
        <begin position="49"/>
        <end position="70"/>
    </location>
</feature>
<feature type="transmembrane region" description="Helical" evidence="7">
    <location>
        <begin position="175"/>
        <end position="193"/>
    </location>
</feature>
<dbReference type="Gene3D" id="1.20.1250.20">
    <property type="entry name" value="MFS general substrate transporter like domains"/>
    <property type="match status" value="1"/>
</dbReference>
<evidence type="ECO:0000256" key="6">
    <source>
        <dbReference type="ARBA" id="ARBA00023136"/>
    </source>
</evidence>
<gene>
    <name evidence="9" type="ORF">GCM10011608_17510</name>
</gene>
<sequence>MQARLSTMFQSLQVRNYRLFASGQLIKLIGVWMMFIAQDWLVLELSDNSATALGVVIALQFTPVLLLTLLSGRLADRYDKRMLLFVANAFWTVLSLAMSVLVLTDLVQLWHVFLFAALLGVANAVETPVRQAFVSELVGMRLLPNALSLNAAVFNSARIVGPAVAGLAIAALDVGPVFLVTAISSIGPLVMVVRMRPAELHREPLPPREERASATVLDGLRYVGRRPDLLLPMVVMSVIGMSLFNFQLTLAALAKTVFNTGAASFGLFSTTLAVGALIGALAGTGRRSRPSVWLVLGAAIGCAVFGTLVGLAPAYWMVVALLPPTGFFTVYFAQAANQRVQLGTDAAFRGRVMALWVLVFLGTNPVGAPIIGWVAETYGAGVSIWAGGLLSLATALLALAWQLRRDGARVRFRVLPMPRFYVTQL</sequence>
<dbReference type="PANTHER" id="PTHR23513">
    <property type="entry name" value="INTEGRAL MEMBRANE EFFLUX PROTEIN-RELATED"/>
    <property type="match status" value="1"/>
</dbReference>
<evidence type="ECO:0000313" key="10">
    <source>
        <dbReference type="Proteomes" id="UP000608890"/>
    </source>
</evidence>
<feature type="transmembrane region" description="Helical" evidence="7">
    <location>
        <begin position="381"/>
        <end position="403"/>
    </location>
</feature>
<evidence type="ECO:0000256" key="5">
    <source>
        <dbReference type="ARBA" id="ARBA00022989"/>
    </source>
</evidence>
<keyword evidence="2" id="KW-0813">Transport</keyword>
<feature type="transmembrane region" description="Helical" evidence="7">
    <location>
        <begin position="82"/>
        <end position="103"/>
    </location>
</feature>
<feature type="transmembrane region" description="Helical" evidence="7">
    <location>
        <begin position="291"/>
        <end position="309"/>
    </location>
</feature>
<feature type="transmembrane region" description="Helical" evidence="7">
    <location>
        <begin position="354"/>
        <end position="375"/>
    </location>
</feature>
<dbReference type="RefSeq" id="WP_189042346.1">
    <property type="nucleotide sequence ID" value="NZ_BMNB01000006.1"/>
</dbReference>
<proteinExistence type="predicted"/>
<evidence type="ECO:0000256" key="3">
    <source>
        <dbReference type="ARBA" id="ARBA00022475"/>
    </source>
</evidence>
<evidence type="ECO:0000256" key="1">
    <source>
        <dbReference type="ARBA" id="ARBA00004651"/>
    </source>
</evidence>
<feature type="transmembrane region" description="Helical" evidence="7">
    <location>
        <begin position="109"/>
        <end position="125"/>
    </location>
</feature>
<dbReference type="CDD" id="cd06173">
    <property type="entry name" value="MFS_MefA_like"/>
    <property type="match status" value="1"/>
</dbReference>
<dbReference type="AlphaFoldDB" id="A0A917TRD0"/>
<reference evidence="9" key="1">
    <citation type="journal article" date="2014" name="Int. J. Syst. Evol. Microbiol.">
        <title>Complete genome sequence of Corynebacterium casei LMG S-19264T (=DSM 44701T), isolated from a smear-ripened cheese.</title>
        <authorList>
            <consortium name="US DOE Joint Genome Institute (JGI-PGF)"/>
            <person name="Walter F."/>
            <person name="Albersmeier A."/>
            <person name="Kalinowski J."/>
            <person name="Ruckert C."/>
        </authorList>
    </citation>
    <scope>NUCLEOTIDE SEQUENCE</scope>
    <source>
        <strain evidence="9">CGMCC 4.7312</strain>
    </source>
</reference>
<feature type="transmembrane region" description="Helical" evidence="7">
    <location>
        <begin position="315"/>
        <end position="333"/>
    </location>
</feature>
<dbReference type="GO" id="GO:0005886">
    <property type="term" value="C:plasma membrane"/>
    <property type="evidence" value="ECO:0007669"/>
    <property type="project" value="UniProtKB-SubCell"/>
</dbReference>
<accession>A0A917TRD0</accession>
<feature type="transmembrane region" description="Helical" evidence="7">
    <location>
        <begin position="265"/>
        <end position="284"/>
    </location>
</feature>